<comment type="caution">
    <text evidence="7">The sequence shown here is derived from an EMBL/GenBank/DDBJ whole genome shotgun (WGS) entry which is preliminary data.</text>
</comment>
<dbReference type="EMBL" id="JBBDHC010000007">
    <property type="protein sequence ID" value="MEJ1249329.1"/>
    <property type="molecule type" value="Genomic_DNA"/>
</dbReference>
<name>A0AAW9R406_9GAMM</name>
<sequence>MSIDFSSMTPKALQKLIAEATREQKRKKKRAPIAQVRAKLTRTARTEGYTIAELFGGAAPAATAATKTPRRRATKLTTTRKVAPKYRNPANHEQTWTGRGKAPLWFNALIESGKTREELLIPVQAG</sequence>
<proteinExistence type="inferred from homology"/>
<dbReference type="PANTHER" id="PTHR38097">
    <property type="match status" value="1"/>
</dbReference>
<evidence type="ECO:0000256" key="4">
    <source>
        <dbReference type="ARBA" id="ARBA00023125"/>
    </source>
</evidence>
<keyword evidence="3" id="KW-0963">Cytoplasm</keyword>
<feature type="region of interest" description="Disordered" evidence="5">
    <location>
        <begin position="62"/>
        <end position="97"/>
    </location>
</feature>
<dbReference type="AlphaFoldDB" id="A0AAW9R406"/>
<evidence type="ECO:0000313" key="8">
    <source>
        <dbReference type="Proteomes" id="UP001364472"/>
    </source>
</evidence>
<dbReference type="Gene3D" id="4.10.430.10">
    <property type="entry name" value="Histone-like protein H-NS, C-terminal domain"/>
    <property type="match status" value="1"/>
</dbReference>
<protein>
    <submittedName>
        <fullName evidence="7">H-NS histone family protein</fullName>
    </submittedName>
</protein>
<organism evidence="7 8">
    <name type="scientific">Denitratimonas tolerans</name>
    <dbReference type="NCBI Taxonomy" id="1338420"/>
    <lineage>
        <taxon>Bacteria</taxon>
        <taxon>Pseudomonadati</taxon>
        <taxon>Pseudomonadota</taxon>
        <taxon>Gammaproteobacteria</taxon>
        <taxon>Lysobacterales</taxon>
        <taxon>Lysobacteraceae</taxon>
        <taxon>Denitratimonas</taxon>
    </lineage>
</organism>
<dbReference type="GO" id="GO:0005829">
    <property type="term" value="C:cytosol"/>
    <property type="evidence" value="ECO:0007669"/>
    <property type="project" value="TreeGrafter"/>
</dbReference>
<accession>A0AAW9R406</accession>
<dbReference type="Pfam" id="PF00816">
    <property type="entry name" value="Histone_HNS"/>
    <property type="match status" value="1"/>
</dbReference>
<comment type="similarity">
    <text evidence="2">Belongs to the histone-like protein H-NS family.</text>
</comment>
<dbReference type="PANTHER" id="PTHR38097:SF2">
    <property type="entry name" value="DNA-BINDING PROTEIN STPA"/>
    <property type="match status" value="1"/>
</dbReference>
<dbReference type="RefSeq" id="WP_337335045.1">
    <property type="nucleotide sequence ID" value="NZ_JBBDHC010000007.1"/>
</dbReference>
<evidence type="ECO:0000256" key="1">
    <source>
        <dbReference type="ARBA" id="ARBA00004453"/>
    </source>
</evidence>
<reference evidence="7 8" key="1">
    <citation type="journal article" date="2016" name="Antonie Van Leeuwenhoek">
        <title>Denitratimonas tolerans gen. nov., sp. nov., a denitrifying bacterium isolated from a bioreactor for tannery wastewater treatment.</title>
        <authorList>
            <person name="Han S.I."/>
            <person name="Kim J.O."/>
            <person name="Lee Y.R."/>
            <person name="Ekpeghere K.I."/>
            <person name="Koh S.C."/>
            <person name="Whang K.S."/>
        </authorList>
    </citation>
    <scope>NUCLEOTIDE SEQUENCE [LARGE SCALE GENOMIC DNA]</scope>
    <source>
        <strain evidence="7 8">KACC 17565</strain>
    </source>
</reference>
<evidence type="ECO:0000256" key="3">
    <source>
        <dbReference type="ARBA" id="ARBA00022490"/>
    </source>
</evidence>
<dbReference type="Proteomes" id="UP001364472">
    <property type="component" value="Unassembled WGS sequence"/>
</dbReference>
<dbReference type="GO" id="GO:0000976">
    <property type="term" value="F:transcription cis-regulatory region binding"/>
    <property type="evidence" value="ECO:0007669"/>
    <property type="project" value="TreeGrafter"/>
</dbReference>
<dbReference type="SMART" id="SM00528">
    <property type="entry name" value="HNS"/>
    <property type="match status" value="1"/>
</dbReference>
<dbReference type="GO" id="GO:0003681">
    <property type="term" value="F:bent DNA binding"/>
    <property type="evidence" value="ECO:0007669"/>
    <property type="project" value="TreeGrafter"/>
</dbReference>
<dbReference type="GO" id="GO:0003680">
    <property type="term" value="F:minor groove of adenine-thymine-rich DNA binding"/>
    <property type="evidence" value="ECO:0007669"/>
    <property type="project" value="TreeGrafter"/>
</dbReference>
<evidence type="ECO:0000256" key="2">
    <source>
        <dbReference type="ARBA" id="ARBA00010610"/>
    </source>
</evidence>
<keyword evidence="8" id="KW-1185">Reference proteome</keyword>
<dbReference type="InterPro" id="IPR027444">
    <property type="entry name" value="H-NS_C_dom"/>
</dbReference>
<dbReference type="GO" id="GO:0009295">
    <property type="term" value="C:nucleoid"/>
    <property type="evidence" value="ECO:0007669"/>
    <property type="project" value="UniProtKB-SubCell"/>
</dbReference>
<comment type="subcellular location">
    <subcellularLocation>
        <location evidence="1">Cytoplasm</location>
        <location evidence="1">Nucleoid</location>
    </subcellularLocation>
</comment>
<evidence type="ECO:0000256" key="5">
    <source>
        <dbReference type="SAM" id="MobiDB-lite"/>
    </source>
</evidence>
<feature type="domain" description="DNA-binding protein H-NS-like C-terminal" evidence="6">
    <location>
        <begin position="76"/>
        <end position="121"/>
    </location>
</feature>
<evidence type="ECO:0000313" key="7">
    <source>
        <dbReference type="EMBL" id="MEJ1249329.1"/>
    </source>
</evidence>
<gene>
    <name evidence="7" type="ORF">WB794_06545</name>
</gene>
<dbReference type="SUPFAM" id="SSF81273">
    <property type="entry name" value="H-NS histone-like proteins"/>
    <property type="match status" value="1"/>
</dbReference>
<evidence type="ECO:0000259" key="6">
    <source>
        <dbReference type="SMART" id="SM00528"/>
    </source>
</evidence>
<dbReference type="InterPro" id="IPR037150">
    <property type="entry name" value="H-NS_C_dom_sf"/>
</dbReference>
<dbReference type="GO" id="GO:0001217">
    <property type="term" value="F:DNA-binding transcription repressor activity"/>
    <property type="evidence" value="ECO:0007669"/>
    <property type="project" value="TreeGrafter"/>
</dbReference>
<keyword evidence="4" id="KW-0238">DNA-binding</keyword>
<dbReference type="GO" id="GO:0032993">
    <property type="term" value="C:protein-DNA complex"/>
    <property type="evidence" value="ECO:0007669"/>
    <property type="project" value="TreeGrafter"/>
</dbReference>